<feature type="compositionally biased region" description="Basic residues" evidence="5">
    <location>
        <begin position="138"/>
        <end position="150"/>
    </location>
</feature>
<dbReference type="SMART" id="SM00744">
    <property type="entry name" value="RINGv"/>
    <property type="match status" value="1"/>
</dbReference>
<evidence type="ECO:0000313" key="8">
    <source>
        <dbReference type="EMBL" id="EJT98815.1"/>
    </source>
</evidence>
<keyword evidence="6" id="KW-0732">Signal</keyword>
<dbReference type="AlphaFoldDB" id="M5FPW0"/>
<feature type="compositionally biased region" description="Basic and acidic residues" evidence="5">
    <location>
        <begin position="151"/>
        <end position="170"/>
    </location>
</feature>
<gene>
    <name evidence="8" type="ORF">DACRYDRAFT_110704</name>
</gene>
<evidence type="ECO:0000256" key="3">
    <source>
        <dbReference type="ARBA" id="ARBA00022833"/>
    </source>
</evidence>
<dbReference type="HOGENOM" id="CLU_118666_0_0_1"/>
<feature type="region of interest" description="Disordered" evidence="5">
    <location>
        <begin position="127"/>
        <end position="170"/>
    </location>
</feature>
<keyword evidence="2 4" id="KW-0863">Zinc-finger</keyword>
<dbReference type="InterPro" id="IPR011016">
    <property type="entry name" value="Znf_RING-CH"/>
</dbReference>
<feature type="signal peptide" evidence="6">
    <location>
        <begin position="1"/>
        <end position="19"/>
    </location>
</feature>
<protein>
    <recommendedName>
        <fullName evidence="7">RING-type domain-containing protein</fullName>
    </recommendedName>
</protein>
<dbReference type="SUPFAM" id="SSF57850">
    <property type="entry name" value="RING/U-box"/>
    <property type="match status" value="1"/>
</dbReference>
<sequence length="170" mass="18573">MQILKFLLAVLSFSVLATSLPVHTSESGSLALRNADLEERSTAIGLDGSKDVLARSFDDVGSDLEARDDCTICLEANAKHTNCPNGQAHPAHFACLKKWIDTQHTEGQPFTCPACRSPTTTLITTVKKKDSMSSARKTMPKKATAKKAKGKRDLEDVESKSEFEMRDFAN</sequence>
<accession>M5FPW0</accession>
<keyword evidence="9" id="KW-1185">Reference proteome</keyword>
<feature type="chain" id="PRO_5004067159" description="RING-type domain-containing protein" evidence="6">
    <location>
        <begin position="20"/>
        <end position="170"/>
    </location>
</feature>
<reference evidence="8 9" key="1">
    <citation type="journal article" date="2012" name="Science">
        <title>The Paleozoic origin of enzymatic lignin decomposition reconstructed from 31 fungal genomes.</title>
        <authorList>
            <person name="Floudas D."/>
            <person name="Binder M."/>
            <person name="Riley R."/>
            <person name="Barry K."/>
            <person name="Blanchette R.A."/>
            <person name="Henrissat B."/>
            <person name="Martinez A.T."/>
            <person name="Otillar R."/>
            <person name="Spatafora J.W."/>
            <person name="Yadav J.S."/>
            <person name="Aerts A."/>
            <person name="Benoit I."/>
            <person name="Boyd A."/>
            <person name="Carlson A."/>
            <person name="Copeland A."/>
            <person name="Coutinho P.M."/>
            <person name="de Vries R.P."/>
            <person name="Ferreira P."/>
            <person name="Findley K."/>
            <person name="Foster B."/>
            <person name="Gaskell J."/>
            <person name="Glotzer D."/>
            <person name="Gorecki P."/>
            <person name="Heitman J."/>
            <person name="Hesse C."/>
            <person name="Hori C."/>
            <person name="Igarashi K."/>
            <person name="Jurgens J.A."/>
            <person name="Kallen N."/>
            <person name="Kersten P."/>
            <person name="Kohler A."/>
            <person name="Kuees U."/>
            <person name="Kumar T.K.A."/>
            <person name="Kuo A."/>
            <person name="LaButti K."/>
            <person name="Larrondo L.F."/>
            <person name="Lindquist E."/>
            <person name="Ling A."/>
            <person name="Lombard V."/>
            <person name="Lucas S."/>
            <person name="Lundell T."/>
            <person name="Martin R."/>
            <person name="McLaughlin D.J."/>
            <person name="Morgenstern I."/>
            <person name="Morin E."/>
            <person name="Murat C."/>
            <person name="Nagy L.G."/>
            <person name="Nolan M."/>
            <person name="Ohm R.A."/>
            <person name="Patyshakuliyeva A."/>
            <person name="Rokas A."/>
            <person name="Ruiz-Duenas F.J."/>
            <person name="Sabat G."/>
            <person name="Salamov A."/>
            <person name="Samejima M."/>
            <person name="Schmutz J."/>
            <person name="Slot J.C."/>
            <person name="St John F."/>
            <person name="Stenlid J."/>
            <person name="Sun H."/>
            <person name="Sun S."/>
            <person name="Syed K."/>
            <person name="Tsang A."/>
            <person name="Wiebenga A."/>
            <person name="Young D."/>
            <person name="Pisabarro A."/>
            <person name="Eastwood D.C."/>
            <person name="Martin F."/>
            <person name="Cullen D."/>
            <person name="Grigoriev I.V."/>
            <person name="Hibbett D.S."/>
        </authorList>
    </citation>
    <scope>NUCLEOTIDE SEQUENCE [LARGE SCALE GENOMIC DNA]</scope>
    <source>
        <strain evidence="8 9">DJM-731 SS1</strain>
    </source>
</reference>
<feature type="domain" description="RING-type" evidence="7">
    <location>
        <begin position="70"/>
        <end position="116"/>
    </location>
</feature>
<evidence type="ECO:0000256" key="1">
    <source>
        <dbReference type="ARBA" id="ARBA00022723"/>
    </source>
</evidence>
<dbReference type="InterPro" id="IPR013083">
    <property type="entry name" value="Znf_RING/FYVE/PHD"/>
</dbReference>
<keyword evidence="3" id="KW-0862">Zinc</keyword>
<dbReference type="OrthoDB" id="3384331at2759"/>
<proteinExistence type="predicted"/>
<dbReference type="PROSITE" id="PS50089">
    <property type="entry name" value="ZF_RING_2"/>
    <property type="match status" value="1"/>
</dbReference>
<evidence type="ECO:0000313" key="9">
    <source>
        <dbReference type="Proteomes" id="UP000030653"/>
    </source>
</evidence>
<evidence type="ECO:0000256" key="6">
    <source>
        <dbReference type="SAM" id="SignalP"/>
    </source>
</evidence>
<dbReference type="EMBL" id="JH795872">
    <property type="protein sequence ID" value="EJT98815.1"/>
    <property type="molecule type" value="Genomic_DNA"/>
</dbReference>
<dbReference type="Proteomes" id="UP000030653">
    <property type="component" value="Unassembled WGS sequence"/>
</dbReference>
<dbReference type="GO" id="GO:0008270">
    <property type="term" value="F:zinc ion binding"/>
    <property type="evidence" value="ECO:0007669"/>
    <property type="project" value="UniProtKB-KW"/>
</dbReference>
<organism evidence="8 9">
    <name type="scientific">Dacryopinax primogenitus (strain DJM 731)</name>
    <name type="common">Brown rot fungus</name>
    <dbReference type="NCBI Taxonomy" id="1858805"/>
    <lineage>
        <taxon>Eukaryota</taxon>
        <taxon>Fungi</taxon>
        <taxon>Dikarya</taxon>
        <taxon>Basidiomycota</taxon>
        <taxon>Agaricomycotina</taxon>
        <taxon>Dacrymycetes</taxon>
        <taxon>Dacrymycetales</taxon>
        <taxon>Dacrymycetaceae</taxon>
        <taxon>Dacryopinax</taxon>
    </lineage>
</organism>
<evidence type="ECO:0000256" key="5">
    <source>
        <dbReference type="SAM" id="MobiDB-lite"/>
    </source>
</evidence>
<evidence type="ECO:0000256" key="4">
    <source>
        <dbReference type="PROSITE-ProRule" id="PRU00175"/>
    </source>
</evidence>
<keyword evidence="1" id="KW-0479">Metal-binding</keyword>
<dbReference type="InterPro" id="IPR001841">
    <property type="entry name" value="Znf_RING"/>
</dbReference>
<dbReference type="RefSeq" id="XP_040625713.1">
    <property type="nucleotide sequence ID" value="XM_040769106.1"/>
</dbReference>
<name>M5FPW0_DACPD</name>
<dbReference type="Gene3D" id="3.30.40.10">
    <property type="entry name" value="Zinc/RING finger domain, C3HC4 (zinc finger)"/>
    <property type="match status" value="1"/>
</dbReference>
<evidence type="ECO:0000259" key="7">
    <source>
        <dbReference type="PROSITE" id="PS50089"/>
    </source>
</evidence>
<dbReference type="GeneID" id="63684168"/>
<evidence type="ECO:0000256" key="2">
    <source>
        <dbReference type="ARBA" id="ARBA00022771"/>
    </source>
</evidence>